<comment type="caution">
    <text evidence="1">The sequence shown here is derived from an EMBL/GenBank/DDBJ whole genome shotgun (WGS) entry which is preliminary data.</text>
</comment>
<evidence type="ECO:0000313" key="1">
    <source>
        <dbReference type="EMBL" id="KAK5955037.1"/>
    </source>
</evidence>
<keyword evidence="2" id="KW-1185">Reference proteome</keyword>
<sequence length="306" mass="34484">MPANLRFKSGFNPAMQIQLAYDEIMSNTVTISVHDRQRLASRQPFASPTWTMTVKVDEPRKHFGCITLKETVHHFDPRWGHSRRAAECRLKLGRDDYDVLQAHLVNSNNDLEVLLRLRPGYSFSVNTKRPNPYDDLQRDIDSFVLLRQWEQQGVLASKRMIKITIPDVARVDEAGNVPFSMDLLLGCLTGEDRSSGLRLSLGFEQKTPQGKAEELGGIMKENMKPGLRNEAAAVKASLREAFVNEINGSGLSGFLLVLRQHRQSVLGTVWLDALAILVLNSVVTSRDDGNRWLGYATALEDIVKWE</sequence>
<proteinExistence type="predicted"/>
<dbReference type="Proteomes" id="UP001316803">
    <property type="component" value="Unassembled WGS sequence"/>
</dbReference>
<reference evidence="1 2" key="1">
    <citation type="submission" date="2022-12" db="EMBL/GenBank/DDBJ databases">
        <title>Genomic features and morphological characterization of a novel Knufia sp. strain isolated from spacecraft assembly facility.</title>
        <authorList>
            <person name="Teixeira M."/>
            <person name="Chander A.M."/>
            <person name="Stajich J.E."/>
            <person name="Venkateswaran K."/>
        </authorList>
    </citation>
    <scope>NUCLEOTIDE SEQUENCE [LARGE SCALE GENOMIC DNA]</scope>
    <source>
        <strain evidence="1 2">FJI-L2-BK-P2</strain>
    </source>
</reference>
<accession>A0AAN8I561</accession>
<gene>
    <name evidence="1" type="ORF">OHC33_003716</name>
</gene>
<dbReference type="AlphaFoldDB" id="A0AAN8I561"/>
<dbReference type="EMBL" id="JAKLMC020000007">
    <property type="protein sequence ID" value="KAK5955037.1"/>
    <property type="molecule type" value="Genomic_DNA"/>
</dbReference>
<organism evidence="1 2">
    <name type="scientific">Knufia fluminis</name>
    <dbReference type="NCBI Taxonomy" id="191047"/>
    <lineage>
        <taxon>Eukaryota</taxon>
        <taxon>Fungi</taxon>
        <taxon>Dikarya</taxon>
        <taxon>Ascomycota</taxon>
        <taxon>Pezizomycotina</taxon>
        <taxon>Eurotiomycetes</taxon>
        <taxon>Chaetothyriomycetidae</taxon>
        <taxon>Chaetothyriales</taxon>
        <taxon>Trichomeriaceae</taxon>
        <taxon>Knufia</taxon>
    </lineage>
</organism>
<evidence type="ECO:0000313" key="2">
    <source>
        <dbReference type="Proteomes" id="UP001316803"/>
    </source>
</evidence>
<name>A0AAN8I561_9EURO</name>
<protein>
    <submittedName>
        <fullName evidence="1">Uncharacterized protein</fullName>
    </submittedName>
</protein>